<comment type="subcellular location">
    <subcellularLocation>
        <location evidence="1 9">Cell inner membrane</location>
        <topology evidence="1 9">Multi-pass membrane protein</topology>
    </subcellularLocation>
</comment>
<dbReference type="RefSeq" id="WP_108002004.1">
    <property type="nucleotide sequence ID" value="NZ_JBHEEX010000001.1"/>
</dbReference>
<evidence type="ECO:0000256" key="3">
    <source>
        <dbReference type="ARBA" id="ARBA00022475"/>
    </source>
</evidence>
<evidence type="ECO:0000256" key="2">
    <source>
        <dbReference type="ARBA" id="ARBA00022448"/>
    </source>
</evidence>
<feature type="transmembrane region" description="Helical" evidence="9">
    <location>
        <begin position="64"/>
        <end position="84"/>
    </location>
</feature>
<evidence type="ECO:0000259" key="10">
    <source>
        <dbReference type="Pfam" id="PF04290"/>
    </source>
</evidence>
<evidence type="ECO:0000256" key="8">
    <source>
        <dbReference type="ARBA" id="ARBA00038436"/>
    </source>
</evidence>
<accession>A0A2T5BFL0</accession>
<protein>
    <recommendedName>
        <fullName evidence="9">TRAP transporter small permease protein</fullName>
    </recommendedName>
</protein>
<dbReference type="PANTHER" id="PTHR35011:SF2">
    <property type="entry name" value="2,3-DIKETO-L-GULONATE TRAP TRANSPORTER SMALL PERMEASE PROTEIN YIAM"/>
    <property type="match status" value="1"/>
</dbReference>
<evidence type="ECO:0000313" key="11">
    <source>
        <dbReference type="EMBL" id="PTM97756.1"/>
    </source>
</evidence>
<dbReference type="GO" id="GO:0015740">
    <property type="term" value="P:C4-dicarboxylate transport"/>
    <property type="evidence" value="ECO:0007669"/>
    <property type="project" value="TreeGrafter"/>
</dbReference>
<evidence type="ECO:0000256" key="7">
    <source>
        <dbReference type="ARBA" id="ARBA00023136"/>
    </source>
</evidence>
<dbReference type="OrthoDB" id="4964541at2"/>
<keyword evidence="4 9" id="KW-0997">Cell inner membrane</keyword>
<evidence type="ECO:0000256" key="6">
    <source>
        <dbReference type="ARBA" id="ARBA00022989"/>
    </source>
</evidence>
<dbReference type="GO" id="GO:0022857">
    <property type="term" value="F:transmembrane transporter activity"/>
    <property type="evidence" value="ECO:0007669"/>
    <property type="project" value="UniProtKB-UniRule"/>
</dbReference>
<sequence>MSDPAATGGKIAPATRFVVRISEGVLAVEKVAVGGLMAVLTGLILMNVVTRYTGMPLYWVDEAAVYAMVWLAFIGGSALTRLRLDFSMTLLTERLSPPAARVMQILSTLMVMAFAIALAAMCYVWLDPVGIVRAGFDAKAYAAESFNFIYTERTQTLNWPTWAVNLVIPLFAITMTLHGLANLVEDLGWSERRTHPEFKTAEGIN</sequence>
<reference evidence="11 12" key="1">
    <citation type="submission" date="2018-04" db="EMBL/GenBank/DDBJ databases">
        <title>Genomic Encyclopedia of Type Strains, Phase IV (KMG-IV): sequencing the most valuable type-strain genomes for metagenomic binning, comparative biology and taxonomic classification.</title>
        <authorList>
            <person name="Goeker M."/>
        </authorList>
    </citation>
    <scope>NUCLEOTIDE SEQUENCE [LARGE SCALE GENOMIC DNA]</scope>
    <source>
        <strain evidence="11 12">DSM 7138</strain>
    </source>
</reference>
<gene>
    <name evidence="11" type="ORF">C7449_102636</name>
</gene>
<evidence type="ECO:0000256" key="5">
    <source>
        <dbReference type="ARBA" id="ARBA00022692"/>
    </source>
</evidence>
<keyword evidence="7 9" id="KW-0472">Membrane</keyword>
<dbReference type="GO" id="GO:0005886">
    <property type="term" value="C:plasma membrane"/>
    <property type="evidence" value="ECO:0007669"/>
    <property type="project" value="UniProtKB-SubCell"/>
</dbReference>
<comment type="subunit">
    <text evidence="9">The complex comprises the extracytoplasmic solute receptor protein and the two transmembrane proteins.</text>
</comment>
<keyword evidence="5 9" id="KW-0812">Transmembrane</keyword>
<feature type="transmembrane region" description="Helical" evidence="9">
    <location>
        <begin position="105"/>
        <end position="126"/>
    </location>
</feature>
<evidence type="ECO:0000313" key="12">
    <source>
        <dbReference type="Proteomes" id="UP000241247"/>
    </source>
</evidence>
<proteinExistence type="inferred from homology"/>
<dbReference type="Proteomes" id="UP000241247">
    <property type="component" value="Unassembled WGS sequence"/>
</dbReference>
<organism evidence="11 12">
    <name type="scientific">Mycoplana dimorpha</name>
    <dbReference type="NCBI Taxonomy" id="28320"/>
    <lineage>
        <taxon>Bacteria</taxon>
        <taxon>Pseudomonadati</taxon>
        <taxon>Pseudomonadota</taxon>
        <taxon>Alphaproteobacteria</taxon>
        <taxon>Hyphomicrobiales</taxon>
        <taxon>Rhizobiaceae</taxon>
        <taxon>Mycoplana</taxon>
    </lineage>
</organism>
<comment type="caution">
    <text evidence="11">The sequence shown here is derived from an EMBL/GenBank/DDBJ whole genome shotgun (WGS) entry which is preliminary data.</text>
</comment>
<name>A0A2T5BFL0_MYCDI</name>
<dbReference type="Pfam" id="PF04290">
    <property type="entry name" value="DctQ"/>
    <property type="match status" value="1"/>
</dbReference>
<comment type="function">
    <text evidence="9">Part of the tripartite ATP-independent periplasmic (TRAP) transport system.</text>
</comment>
<feature type="transmembrane region" description="Helical" evidence="9">
    <location>
        <begin position="31"/>
        <end position="52"/>
    </location>
</feature>
<comment type="similarity">
    <text evidence="8 9">Belongs to the TRAP transporter small permease family.</text>
</comment>
<evidence type="ECO:0000256" key="4">
    <source>
        <dbReference type="ARBA" id="ARBA00022519"/>
    </source>
</evidence>
<feature type="domain" description="Tripartite ATP-independent periplasmic transporters DctQ component" evidence="10">
    <location>
        <begin position="40"/>
        <end position="187"/>
    </location>
</feature>
<keyword evidence="6 9" id="KW-1133">Transmembrane helix</keyword>
<dbReference type="InterPro" id="IPR007387">
    <property type="entry name" value="TRAP_DctQ"/>
</dbReference>
<dbReference type="InterPro" id="IPR055348">
    <property type="entry name" value="DctQ"/>
</dbReference>
<dbReference type="PANTHER" id="PTHR35011">
    <property type="entry name" value="2,3-DIKETO-L-GULONATE TRAP TRANSPORTER SMALL PERMEASE PROTEIN YIAM"/>
    <property type="match status" value="1"/>
</dbReference>
<keyword evidence="12" id="KW-1185">Reference proteome</keyword>
<evidence type="ECO:0000256" key="1">
    <source>
        <dbReference type="ARBA" id="ARBA00004429"/>
    </source>
</evidence>
<feature type="transmembrane region" description="Helical" evidence="9">
    <location>
        <begin position="162"/>
        <end position="184"/>
    </location>
</feature>
<dbReference type="EMBL" id="PZZZ01000002">
    <property type="protein sequence ID" value="PTM97756.1"/>
    <property type="molecule type" value="Genomic_DNA"/>
</dbReference>
<evidence type="ECO:0000256" key="9">
    <source>
        <dbReference type="RuleBase" id="RU369079"/>
    </source>
</evidence>
<keyword evidence="2 9" id="KW-0813">Transport</keyword>
<keyword evidence="3" id="KW-1003">Cell membrane</keyword>
<dbReference type="AlphaFoldDB" id="A0A2T5BFL0"/>